<dbReference type="KEGG" id="coh:EAV92_00305"/>
<organism evidence="6 7">
    <name type="scientific">Cohnella candidum</name>
    <dbReference type="NCBI Taxonomy" id="2674991"/>
    <lineage>
        <taxon>Bacteria</taxon>
        <taxon>Bacillati</taxon>
        <taxon>Bacillota</taxon>
        <taxon>Bacilli</taxon>
        <taxon>Bacillales</taxon>
        <taxon>Paenibacillaceae</taxon>
        <taxon>Cohnella</taxon>
    </lineage>
</organism>
<evidence type="ECO:0000313" key="6">
    <source>
        <dbReference type="EMBL" id="AYQ71184.1"/>
    </source>
</evidence>
<keyword evidence="2" id="KW-0805">Transcription regulation</keyword>
<dbReference type="GO" id="GO:0003700">
    <property type="term" value="F:DNA-binding transcription factor activity"/>
    <property type="evidence" value="ECO:0007669"/>
    <property type="project" value="InterPro"/>
</dbReference>
<evidence type="ECO:0000256" key="3">
    <source>
        <dbReference type="ARBA" id="ARBA00023125"/>
    </source>
</evidence>
<dbReference type="InterPro" id="IPR036390">
    <property type="entry name" value="WH_DNA-bd_sf"/>
</dbReference>
<dbReference type="PANTHER" id="PTHR30126">
    <property type="entry name" value="HTH-TYPE TRANSCRIPTIONAL REGULATOR"/>
    <property type="match status" value="1"/>
</dbReference>
<dbReference type="AlphaFoldDB" id="A0A3G3JSK8"/>
<evidence type="ECO:0000256" key="4">
    <source>
        <dbReference type="ARBA" id="ARBA00023163"/>
    </source>
</evidence>
<dbReference type="Gene3D" id="1.10.10.10">
    <property type="entry name" value="Winged helix-like DNA-binding domain superfamily/Winged helix DNA-binding domain"/>
    <property type="match status" value="1"/>
</dbReference>
<dbReference type="RefSeq" id="WP_123039248.1">
    <property type="nucleotide sequence ID" value="NZ_CP033433.1"/>
</dbReference>
<protein>
    <submittedName>
        <fullName evidence="6">LysR family transcriptional regulator</fullName>
    </submittedName>
</protein>
<name>A0A3G3JSK8_9BACL</name>
<evidence type="ECO:0000313" key="7">
    <source>
        <dbReference type="Proteomes" id="UP000269097"/>
    </source>
</evidence>
<dbReference type="SUPFAM" id="SSF46785">
    <property type="entry name" value="Winged helix' DNA-binding domain"/>
    <property type="match status" value="1"/>
</dbReference>
<dbReference type="Pfam" id="PF00126">
    <property type="entry name" value="HTH_1"/>
    <property type="match status" value="1"/>
</dbReference>
<reference evidence="6 7" key="1">
    <citation type="submission" date="2018-10" db="EMBL/GenBank/DDBJ databases">
        <title>Genome Sequence of Cohnella sp.</title>
        <authorList>
            <person name="Srinivasan S."/>
            <person name="Kim M.K."/>
        </authorList>
    </citation>
    <scope>NUCLEOTIDE SEQUENCE [LARGE SCALE GENOMIC DNA]</scope>
    <source>
        <strain evidence="6 7">18JY8-7</strain>
    </source>
</reference>
<sequence length="156" mass="16810">MITIQQMKSFIETAETGSLTKAARNLFVSQPALTKQIAAMEKALGCTLLLRRTSGVELTEAGRYLFDRAQAIVGLYEQTLQGLDGLLRRSPLRIGALPSLASHYLPELAAALQEALGRETAVTVGDTSRELADKVLRGTWMPPSSKIGPTASPMKP</sequence>
<proteinExistence type="inferred from homology"/>
<keyword evidence="3" id="KW-0238">DNA-binding</keyword>
<evidence type="ECO:0000259" key="5">
    <source>
        <dbReference type="PROSITE" id="PS50931"/>
    </source>
</evidence>
<dbReference type="InterPro" id="IPR000847">
    <property type="entry name" value="LysR_HTH_N"/>
</dbReference>
<dbReference type="GO" id="GO:0000976">
    <property type="term" value="F:transcription cis-regulatory region binding"/>
    <property type="evidence" value="ECO:0007669"/>
    <property type="project" value="TreeGrafter"/>
</dbReference>
<gene>
    <name evidence="6" type="ORF">EAV92_00305</name>
</gene>
<accession>A0A3G3JSK8</accession>
<dbReference type="PRINTS" id="PR00039">
    <property type="entry name" value="HTHLYSR"/>
</dbReference>
<dbReference type="Proteomes" id="UP000269097">
    <property type="component" value="Chromosome"/>
</dbReference>
<feature type="domain" description="HTH lysR-type" evidence="5">
    <location>
        <begin position="2"/>
        <end position="59"/>
    </location>
</feature>
<dbReference type="InterPro" id="IPR036388">
    <property type="entry name" value="WH-like_DNA-bd_sf"/>
</dbReference>
<evidence type="ECO:0000256" key="1">
    <source>
        <dbReference type="ARBA" id="ARBA00009437"/>
    </source>
</evidence>
<comment type="similarity">
    <text evidence="1">Belongs to the LysR transcriptional regulatory family.</text>
</comment>
<keyword evidence="7" id="KW-1185">Reference proteome</keyword>
<keyword evidence="4" id="KW-0804">Transcription</keyword>
<evidence type="ECO:0000256" key="2">
    <source>
        <dbReference type="ARBA" id="ARBA00023015"/>
    </source>
</evidence>
<dbReference type="FunFam" id="1.10.10.10:FF:000001">
    <property type="entry name" value="LysR family transcriptional regulator"/>
    <property type="match status" value="1"/>
</dbReference>
<dbReference type="PANTHER" id="PTHR30126:SF39">
    <property type="entry name" value="HTH-TYPE TRANSCRIPTIONAL REGULATOR CYSL"/>
    <property type="match status" value="1"/>
</dbReference>
<dbReference type="EMBL" id="CP033433">
    <property type="protein sequence ID" value="AYQ71184.1"/>
    <property type="molecule type" value="Genomic_DNA"/>
</dbReference>
<dbReference type="PROSITE" id="PS50931">
    <property type="entry name" value="HTH_LYSR"/>
    <property type="match status" value="1"/>
</dbReference>